<evidence type="ECO:0000256" key="1">
    <source>
        <dbReference type="SAM" id="MobiDB-lite"/>
    </source>
</evidence>
<accession>A0AAD8Y3G1</accession>
<keyword evidence="4" id="KW-1185">Reference proteome</keyword>
<dbReference type="InterPro" id="IPR040503">
    <property type="entry name" value="TRHO_N"/>
</dbReference>
<evidence type="ECO:0000259" key="2">
    <source>
        <dbReference type="PROSITE" id="PS50206"/>
    </source>
</evidence>
<dbReference type="AlphaFoldDB" id="A0AAD8Y3G1"/>
<evidence type="ECO:0000313" key="3">
    <source>
        <dbReference type="EMBL" id="KAK1738061.1"/>
    </source>
</evidence>
<dbReference type="InterPro" id="IPR001763">
    <property type="entry name" value="Rhodanese-like_dom"/>
</dbReference>
<dbReference type="InterPro" id="IPR036873">
    <property type="entry name" value="Rhodanese-like_dom_sf"/>
</dbReference>
<dbReference type="PANTHER" id="PTHR43268:SF7">
    <property type="entry name" value="RHODANESE DOMAIN-CONTAINING PROTEIN"/>
    <property type="match status" value="1"/>
</dbReference>
<dbReference type="PANTHER" id="PTHR43268">
    <property type="entry name" value="THIOSULFATE SULFURTRANSFERASE/RHODANESE-LIKE DOMAIN-CONTAINING PROTEIN 2"/>
    <property type="match status" value="1"/>
</dbReference>
<protein>
    <submittedName>
        <fullName evidence="3">Rhodanese-like domain-containing protein</fullName>
    </submittedName>
</protein>
<feature type="domain" description="Rhodanese" evidence="2">
    <location>
        <begin position="225"/>
        <end position="337"/>
    </location>
</feature>
<sequence>MSTTEEIPTKHMIALYYCYPPAGLPKDQLEPHKLFHQETCTNLNLGGRIRVSEEGINGVLSGTENALREYEASLRKELLQLVVAVIDNDHDDDPTTEWLDIKYCHLRNDIPTEQQLFDSLQVKITREVVSLIEPTPQNQGKNKGKRCRQRRKQKRKEKQMQEKLAEASVGEDGPSNNVTAKLAAAKEVVNIEDWKNNTPAQHLSPEEWNNKLLELAQQEEEGSFEESEAVLLDTRNIYETRVGHFAVPQLPTLFPNTRKFSSLPLALNTEEAAEALAGKQVFMYCTGGVRCERAGTYLRALSDSNSGAWQGKEKPKAIFQLKGGIQKYLETYGEQVEPKSDDDADAKPCLYRGKNFVFDQRRTDPVIGNGITSKTASDRPERVSSVGQCIICSKIHDDYDNGFSPCDEKEARCCRCRVLVLVCNDCRPNVRSCGEPETDNVTDLLCGRTTCIDEGNIAENVETVRF</sequence>
<reference evidence="3" key="1">
    <citation type="submission" date="2023-06" db="EMBL/GenBank/DDBJ databases">
        <title>Survivors Of The Sea: Transcriptome response of Skeletonema marinoi to long-term dormancy.</title>
        <authorList>
            <person name="Pinder M.I.M."/>
            <person name="Kourtchenko O."/>
            <person name="Robertson E.K."/>
            <person name="Larsson T."/>
            <person name="Maumus F."/>
            <person name="Osuna-Cruz C.M."/>
            <person name="Vancaester E."/>
            <person name="Stenow R."/>
            <person name="Vandepoele K."/>
            <person name="Ploug H."/>
            <person name="Bruchert V."/>
            <person name="Godhe A."/>
            <person name="Topel M."/>
        </authorList>
    </citation>
    <scope>NUCLEOTIDE SEQUENCE</scope>
    <source>
        <strain evidence="3">R05AC</strain>
    </source>
</reference>
<gene>
    <name evidence="3" type="ORF">QTG54_011355</name>
</gene>
<dbReference type="PROSITE" id="PS50206">
    <property type="entry name" value="RHODANESE_3"/>
    <property type="match status" value="1"/>
</dbReference>
<organism evidence="3 4">
    <name type="scientific">Skeletonema marinoi</name>
    <dbReference type="NCBI Taxonomy" id="267567"/>
    <lineage>
        <taxon>Eukaryota</taxon>
        <taxon>Sar</taxon>
        <taxon>Stramenopiles</taxon>
        <taxon>Ochrophyta</taxon>
        <taxon>Bacillariophyta</taxon>
        <taxon>Coscinodiscophyceae</taxon>
        <taxon>Thalassiosirophycidae</taxon>
        <taxon>Thalassiosirales</taxon>
        <taxon>Skeletonemataceae</taxon>
        <taxon>Skeletonema</taxon>
        <taxon>Skeletonema marinoi-dohrnii complex</taxon>
    </lineage>
</organism>
<dbReference type="SUPFAM" id="SSF52821">
    <property type="entry name" value="Rhodanese/Cell cycle control phosphatase"/>
    <property type="match status" value="1"/>
</dbReference>
<dbReference type="Proteomes" id="UP001224775">
    <property type="component" value="Unassembled WGS sequence"/>
</dbReference>
<evidence type="ECO:0000313" key="4">
    <source>
        <dbReference type="Proteomes" id="UP001224775"/>
    </source>
</evidence>
<dbReference type="InterPro" id="IPR020936">
    <property type="entry name" value="TrhO"/>
</dbReference>
<feature type="compositionally biased region" description="Basic residues" evidence="1">
    <location>
        <begin position="142"/>
        <end position="157"/>
    </location>
</feature>
<dbReference type="SMART" id="SM00450">
    <property type="entry name" value="RHOD"/>
    <property type="match status" value="1"/>
</dbReference>
<dbReference type="EMBL" id="JATAAI010000022">
    <property type="protein sequence ID" value="KAK1738061.1"/>
    <property type="molecule type" value="Genomic_DNA"/>
</dbReference>
<feature type="region of interest" description="Disordered" evidence="1">
    <location>
        <begin position="133"/>
        <end position="177"/>
    </location>
</feature>
<comment type="caution">
    <text evidence="3">The sequence shown here is derived from an EMBL/GenBank/DDBJ whole genome shotgun (WGS) entry which is preliminary data.</text>
</comment>
<dbReference type="Gene3D" id="3.40.250.10">
    <property type="entry name" value="Rhodanese-like domain"/>
    <property type="match status" value="1"/>
</dbReference>
<name>A0AAD8Y3G1_9STRA</name>
<proteinExistence type="predicted"/>
<dbReference type="Gene3D" id="3.30.70.100">
    <property type="match status" value="1"/>
</dbReference>
<dbReference type="Pfam" id="PF17773">
    <property type="entry name" value="UPF0176_N"/>
    <property type="match status" value="1"/>
</dbReference>